<dbReference type="Proteomes" id="UP000054564">
    <property type="component" value="Unassembled WGS sequence"/>
</dbReference>
<protein>
    <submittedName>
        <fullName evidence="2">Uncharacterized protein</fullName>
    </submittedName>
</protein>
<keyword evidence="3" id="KW-1185">Reference proteome</keyword>
<accession>A0A0L0USG7</accession>
<feature type="region of interest" description="Disordered" evidence="1">
    <location>
        <begin position="27"/>
        <end position="57"/>
    </location>
</feature>
<sequence>MIEEIKTFRWPHFKGETTWVVLRPFRSHKSKKKSASNVESNPNSDNDESDEEDLEDCEEQIGLFMPLAGST</sequence>
<dbReference type="EMBL" id="AJIL01000288">
    <property type="protein sequence ID" value="KNE89935.1"/>
    <property type="molecule type" value="Genomic_DNA"/>
</dbReference>
<reference evidence="3" key="1">
    <citation type="submission" date="2014-03" db="EMBL/GenBank/DDBJ databases">
        <title>The Genome Sequence of Puccinia striiformis f. sp. tritici PST-78.</title>
        <authorList>
            <consortium name="The Broad Institute Genome Sequencing Platform"/>
            <person name="Cuomo C."/>
            <person name="Hulbert S."/>
            <person name="Chen X."/>
            <person name="Walker B."/>
            <person name="Young S.K."/>
            <person name="Zeng Q."/>
            <person name="Gargeya S."/>
            <person name="Fitzgerald M."/>
            <person name="Haas B."/>
            <person name="Abouelleil A."/>
            <person name="Alvarado L."/>
            <person name="Arachchi H.M."/>
            <person name="Berlin A.M."/>
            <person name="Chapman S.B."/>
            <person name="Goldberg J."/>
            <person name="Griggs A."/>
            <person name="Gujja S."/>
            <person name="Hansen M."/>
            <person name="Howarth C."/>
            <person name="Imamovic A."/>
            <person name="Larimer J."/>
            <person name="McCowan C."/>
            <person name="Montmayeur A."/>
            <person name="Murphy C."/>
            <person name="Neiman D."/>
            <person name="Pearson M."/>
            <person name="Priest M."/>
            <person name="Roberts A."/>
            <person name="Saif S."/>
            <person name="Shea T."/>
            <person name="Sisk P."/>
            <person name="Sykes S."/>
            <person name="Wortman J."/>
            <person name="Nusbaum C."/>
            <person name="Birren B."/>
        </authorList>
    </citation>
    <scope>NUCLEOTIDE SEQUENCE [LARGE SCALE GENOMIC DNA]</scope>
    <source>
        <strain evidence="3">race PST-78</strain>
    </source>
</reference>
<gene>
    <name evidence="2" type="ORF">PSTG_16613</name>
</gene>
<comment type="caution">
    <text evidence="2">The sequence shown here is derived from an EMBL/GenBank/DDBJ whole genome shotgun (WGS) entry which is preliminary data.</text>
</comment>
<name>A0A0L0USG7_9BASI</name>
<proteinExistence type="predicted"/>
<dbReference type="AlphaFoldDB" id="A0A0L0USG7"/>
<evidence type="ECO:0000313" key="2">
    <source>
        <dbReference type="EMBL" id="KNE89935.1"/>
    </source>
</evidence>
<evidence type="ECO:0000313" key="3">
    <source>
        <dbReference type="Proteomes" id="UP000054564"/>
    </source>
</evidence>
<evidence type="ECO:0000256" key="1">
    <source>
        <dbReference type="SAM" id="MobiDB-lite"/>
    </source>
</evidence>
<organism evidence="2 3">
    <name type="scientific">Puccinia striiformis f. sp. tritici PST-78</name>
    <dbReference type="NCBI Taxonomy" id="1165861"/>
    <lineage>
        <taxon>Eukaryota</taxon>
        <taxon>Fungi</taxon>
        <taxon>Dikarya</taxon>
        <taxon>Basidiomycota</taxon>
        <taxon>Pucciniomycotina</taxon>
        <taxon>Pucciniomycetes</taxon>
        <taxon>Pucciniales</taxon>
        <taxon>Pucciniaceae</taxon>
        <taxon>Puccinia</taxon>
    </lineage>
</organism>
<feature type="compositionally biased region" description="Acidic residues" evidence="1">
    <location>
        <begin position="45"/>
        <end position="57"/>
    </location>
</feature>